<dbReference type="AlphaFoldDB" id="A0A1R2CW79"/>
<keyword evidence="3" id="KW-1185">Reference proteome</keyword>
<dbReference type="EMBL" id="MPUH01000046">
    <property type="protein sequence ID" value="OMJ93264.1"/>
    <property type="molecule type" value="Genomic_DNA"/>
</dbReference>
<keyword evidence="1" id="KW-0812">Transmembrane</keyword>
<proteinExistence type="predicted"/>
<accession>A0A1R2CW79</accession>
<feature type="transmembrane region" description="Helical" evidence="1">
    <location>
        <begin position="72"/>
        <end position="94"/>
    </location>
</feature>
<evidence type="ECO:0000313" key="2">
    <source>
        <dbReference type="EMBL" id="OMJ93264.1"/>
    </source>
</evidence>
<protein>
    <submittedName>
        <fullName evidence="2">Uncharacterized protein</fullName>
    </submittedName>
</protein>
<organism evidence="2 3">
    <name type="scientific">Stentor coeruleus</name>
    <dbReference type="NCBI Taxonomy" id="5963"/>
    <lineage>
        <taxon>Eukaryota</taxon>
        <taxon>Sar</taxon>
        <taxon>Alveolata</taxon>
        <taxon>Ciliophora</taxon>
        <taxon>Postciliodesmatophora</taxon>
        <taxon>Heterotrichea</taxon>
        <taxon>Heterotrichida</taxon>
        <taxon>Stentoridae</taxon>
        <taxon>Stentor</taxon>
    </lineage>
</organism>
<keyword evidence="1" id="KW-0472">Membrane</keyword>
<comment type="caution">
    <text evidence="2">The sequence shown here is derived from an EMBL/GenBank/DDBJ whole genome shotgun (WGS) entry which is preliminary data.</text>
</comment>
<sequence length="198" mass="22599">MNSSLVTVCYRPLNDKDTNPSSKIYDLYIQGLVRLLKIFSYCLLFYCIGILIFRCVEVYITGFQDDTEIQVLWATSVIMHGFGIVTGIVGLRAVFLKSRGSSRNFFIVLILLDILYVGVQGYFMYVISDIEKSSTSKTYDISFTNGIAVYFFVITAFSLIFITVKSYRFHMLLSKLIEKNKANNYRITGELATIPEIN</sequence>
<keyword evidence="1" id="KW-1133">Transmembrane helix</keyword>
<evidence type="ECO:0000256" key="1">
    <source>
        <dbReference type="SAM" id="Phobius"/>
    </source>
</evidence>
<feature type="transmembrane region" description="Helical" evidence="1">
    <location>
        <begin position="147"/>
        <end position="167"/>
    </location>
</feature>
<reference evidence="2 3" key="1">
    <citation type="submission" date="2016-11" db="EMBL/GenBank/DDBJ databases">
        <title>The macronuclear genome of Stentor coeruleus: a giant cell with tiny introns.</title>
        <authorList>
            <person name="Slabodnick M."/>
            <person name="Ruby J.G."/>
            <person name="Reiff S.B."/>
            <person name="Swart E.C."/>
            <person name="Gosai S."/>
            <person name="Prabakaran S."/>
            <person name="Witkowska E."/>
            <person name="Larue G.E."/>
            <person name="Fisher S."/>
            <person name="Freeman R.M."/>
            <person name="Gunawardena J."/>
            <person name="Chu W."/>
            <person name="Stover N.A."/>
            <person name="Gregory B.D."/>
            <person name="Nowacki M."/>
            <person name="Derisi J."/>
            <person name="Roy S.W."/>
            <person name="Marshall W.F."/>
            <person name="Sood P."/>
        </authorList>
    </citation>
    <scope>NUCLEOTIDE SEQUENCE [LARGE SCALE GENOMIC DNA]</scope>
    <source>
        <strain evidence="2">WM001</strain>
    </source>
</reference>
<name>A0A1R2CW79_9CILI</name>
<evidence type="ECO:0000313" key="3">
    <source>
        <dbReference type="Proteomes" id="UP000187209"/>
    </source>
</evidence>
<gene>
    <name evidence="2" type="ORF">SteCoe_3846</name>
</gene>
<dbReference type="Proteomes" id="UP000187209">
    <property type="component" value="Unassembled WGS sequence"/>
</dbReference>
<feature type="transmembrane region" description="Helical" evidence="1">
    <location>
        <begin position="106"/>
        <end position="127"/>
    </location>
</feature>
<feature type="transmembrane region" description="Helical" evidence="1">
    <location>
        <begin position="38"/>
        <end position="60"/>
    </location>
</feature>